<keyword evidence="4" id="KW-1185">Reference proteome</keyword>
<dbReference type="PANTHER" id="PTHR43792:SF16">
    <property type="entry name" value="N-ACETYLTRANSFERASE DOMAIN-CONTAINING PROTEIN"/>
    <property type="match status" value="1"/>
</dbReference>
<dbReference type="Gene3D" id="3.40.630.30">
    <property type="match status" value="1"/>
</dbReference>
<sequence>MDDGAVISSSDGDRRAVGMPGPGGAAPGAAEPGVAASDGTVLTTARLRLSPVAAHELEELFALHADPRAFAEDATAPLTEKEQMRWVLAQWRESWDRHGVGYLSLRARWPSAPPGPETAPREQRPDLPEQAARLPEDAAGLPEGLLGVVGLTPLRDRDEGAVDEGEAGEGDPGESVPHAVLSAYWRLAPAVHGLGLASEAMTAVLAHPVLGGGGAEILAVTASQNAPSRALAQRLGFRPAPPGRPVPGGREGDVLLVRPGTRWWPPTGADLHSPP</sequence>
<dbReference type="OrthoDB" id="3533156at2"/>
<evidence type="ECO:0000313" key="4">
    <source>
        <dbReference type="Proteomes" id="UP000001919"/>
    </source>
</evidence>
<organism evidence="3 4">
    <name type="scientific">Brachybacterium faecium (strain ATCC 43885 / DSM 4810 / JCM 11609 / LMG 19847 / NBRC 14762 / NCIMB 9860 / 6-10)</name>
    <dbReference type="NCBI Taxonomy" id="446465"/>
    <lineage>
        <taxon>Bacteria</taxon>
        <taxon>Bacillati</taxon>
        <taxon>Actinomycetota</taxon>
        <taxon>Actinomycetes</taxon>
        <taxon>Micrococcales</taxon>
        <taxon>Dermabacteraceae</taxon>
        <taxon>Brachybacterium</taxon>
    </lineage>
</organism>
<dbReference type="eggNOG" id="COG1670">
    <property type="taxonomic scope" value="Bacteria"/>
</dbReference>
<dbReference type="EMBL" id="CP001643">
    <property type="protein sequence ID" value="ACU84085.1"/>
    <property type="molecule type" value="Genomic_DNA"/>
</dbReference>
<dbReference type="KEGG" id="bfa:Bfae_02070"/>
<dbReference type="PATRIC" id="fig|446465.5.peg.206"/>
<keyword evidence="3" id="KW-0689">Ribosomal protein</keyword>
<dbReference type="InterPro" id="IPR051531">
    <property type="entry name" value="N-acetyltransferase"/>
</dbReference>
<feature type="domain" description="N-acetyltransferase" evidence="2">
    <location>
        <begin position="46"/>
        <end position="238"/>
    </location>
</feature>
<dbReference type="SUPFAM" id="SSF55729">
    <property type="entry name" value="Acyl-CoA N-acyltransferases (Nat)"/>
    <property type="match status" value="1"/>
</dbReference>
<dbReference type="GO" id="GO:0016747">
    <property type="term" value="F:acyltransferase activity, transferring groups other than amino-acyl groups"/>
    <property type="evidence" value="ECO:0007669"/>
    <property type="project" value="InterPro"/>
</dbReference>
<feature type="region of interest" description="Disordered" evidence="1">
    <location>
        <begin position="107"/>
        <end position="126"/>
    </location>
</feature>
<dbReference type="PANTHER" id="PTHR43792">
    <property type="entry name" value="GNAT FAMILY, PUTATIVE (AFU_ORTHOLOGUE AFUA_3G00765)-RELATED-RELATED"/>
    <property type="match status" value="1"/>
</dbReference>
<protein>
    <submittedName>
        <fullName evidence="3">Acetyltransferase, ribosomal protein N-acetylase</fullName>
    </submittedName>
</protein>
<reference evidence="3 4" key="1">
    <citation type="journal article" date="2009" name="Stand. Genomic Sci.">
        <title>Complete genome sequence of Brachybacterium faecium type strain (Schefferle 6-10).</title>
        <authorList>
            <person name="Lapidus A."/>
            <person name="Pukall R."/>
            <person name="Labuttii K."/>
            <person name="Copeland A."/>
            <person name="Del Rio T.G."/>
            <person name="Nolan M."/>
            <person name="Chen F."/>
            <person name="Lucas S."/>
            <person name="Tice H."/>
            <person name="Cheng J.F."/>
            <person name="Bruce D."/>
            <person name="Goodwin L."/>
            <person name="Pitluck S."/>
            <person name="Rohde M."/>
            <person name="Goker M."/>
            <person name="Pati A."/>
            <person name="Ivanova N."/>
            <person name="Mavrommatis K."/>
            <person name="Chen A."/>
            <person name="Palaniappan K."/>
            <person name="D'haeseleer P."/>
            <person name="Chain P."/>
            <person name="Bristow J."/>
            <person name="Eisen J.A."/>
            <person name="Markowitz V."/>
            <person name="Hugenholtz P."/>
            <person name="Kyrpides N.C."/>
            <person name="Klenk H.P."/>
        </authorList>
    </citation>
    <scope>NUCLEOTIDE SEQUENCE [LARGE SCALE GENOMIC DNA]</scope>
    <source>
        <strain evidence="4">ATCC 43885 / DSM 4810 / JCM 11609 / LMG 19847 / NBRC 14762 / NCIMB 9860 / 6-10</strain>
    </source>
</reference>
<gene>
    <name evidence="3" type="ordered locus">Bfae_02070</name>
</gene>
<dbReference type="Proteomes" id="UP000001919">
    <property type="component" value="Chromosome"/>
</dbReference>
<dbReference type="AlphaFoldDB" id="C7MFW7"/>
<dbReference type="InterPro" id="IPR016181">
    <property type="entry name" value="Acyl_CoA_acyltransferase"/>
</dbReference>
<dbReference type="InterPro" id="IPR000182">
    <property type="entry name" value="GNAT_dom"/>
</dbReference>
<keyword evidence="3" id="KW-0808">Transferase</keyword>
<evidence type="ECO:0000313" key="3">
    <source>
        <dbReference type="EMBL" id="ACU84085.1"/>
    </source>
</evidence>
<keyword evidence="3" id="KW-0687">Ribonucleoprotein</keyword>
<dbReference type="STRING" id="446465.Bfae_02070"/>
<name>C7MFW7_BRAFD</name>
<dbReference type="GO" id="GO:0005840">
    <property type="term" value="C:ribosome"/>
    <property type="evidence" value="ECO:0007669"/>
    <property type="project" value="UniProtKB-KW"/>
</dbReference>
<dbReference type="HOGENOM" id="CLU_1010732_0_0_11"/>
<feature type="region of interest" description="Disordered" evidence="1">
    <location>
        <begin position="1"/>
        <end position="33"/>
    </location>
</feature>
<accession>C7MFW7</accession>
<dbReference type="Pfam" id="PF13302">
    <property type="entry name" value="Acetyltransf_3"/>
    <property type="match status" value="1"/>
</dbReference>
<evidence type="ECO:0000256" key="1">
    <source>
        <dbReference type="SAM" id="MobiDB-lite"/>
    </source>
</evidence>
<proteinExistence type="predicted"/>
<evidence type="ECO:0000259" key="2">
    <source>
        <dbReference type="Pfam" id="PF13302"/>
    </source>
</evidence>